<evidence type="ECO:0000256" key="2">
    <source>
        <dbReference type="SAM" id="MobiDB-lite"/>
    </source>
</evidence>
<feature type="compositionally biased region" description="Polar residues" evidence="2">
    <location>
        <begin position="184"/>
        <end position="195"/>
    </location>
</feature>
<feature type="compositionally biased region" description="Low complexity" evidence="2">
    <location>
        <begin position="152"/>
        <end position="174"/>
    </location>
</feature>
<reference evidence="3" key="1">
    <citation type="submission" date="2015-12" db="EMBL/GenBank/DDBJ databases">
        <title>Update maize B73 reference genome by single molecule sequencing technologies.</title>
        <authorList>
            <consortium name="Maize Genome Sequencing Project"/>
            <person name="Ware D."/>
        </authorList>
    </citation>
    <scope>NUCLEOTIDE SEQUENCE</scope>
    <source>
        <tissue evidence="3">Seedling</tissue>
    </source>
</reference>
<dbReference type="PANTHER" id="PTHR33063">
    <property type="entry name" value="OS02G0583500 PROTEIN"/>
    <property type="match status" value="1"/>
</dbReference>
<gene>
    <name evidence="3" type="ORF">ZEAMMB73_Zm00001d023985</name>
</gene>
<evidence type="ECO:0000256" key="1">
    <source>
        <dbReference type="SAM" id="Coils"/>
    </source>
</evidence>
<accession>A0A1D6IX45</accession>
<feature type="region of interest" description="Disordered" evidence="2">
    <location>
        <begin position="228"/>
        <end position="294"/>
    </location>
</feature>
<protein>
    <submittedName>
        <fullName evidence="3">Uncharacterized protein</fullName>
    </submittedName>
</protein>
<feature type="region of interest" description="Disordered" evidence="2">
    <location>
        <begin position="37"/>
        <end position="216"/>
    </location>
</feature>
<dbReference type="InParanoid" id="A0A1D6IX45"/>
<feature type="compositionally biased region" description="Acidic residues" evidence="2">
    <location>
        <begin position="51"/>
        <end position="76"/>
    </location>
</feature>
<dbReference type="EMBL" id="CM000786">
    <property type="protein sequence ID" value="AQK40491.1"/>
    <property type="molecule type" value="Genomic_DNA"/>
</dbReference>
<dbReference type="PANTHER" id="PTHR33063:SF18">
    <property type="entry name" value="RECF_RECN_SMC N-TERMINAL DOMAIN-CONTAINING PROTEIN"/>
    <property type="match status" value="1"/>
</dbReference>
<feature type="compositionally biased region" description="Low complexity" evidence="2">
    <location>
        <begin position="249"/>
        <end position="258"/>
    </location>
</feature>
<dbReference type="AlphaFoldDB" id="A0A1D6IX45"/>
<dbReference type="eggNOG" id="ENOG502RRUX">
    <property type="taxonomic scope" value="Eukaryota"/>
</dbReference>
<keyword evidence="1" id="KW-0175">Coiled coil</keyword>
<organism evidence="3">
    <name type="scientific">Zea mays</name>
    <name type="common">Maize</name>
    <dbReference type="NCBI Taxonomy" id="4577"/>
    <lineage>
        <taxon>Eukaryota</taxon>
        <taxon>Viridiplantae</taxon>
        <taxon>Streptophyta</taxon>
        <taxon>Embryophyta</taxon>
        <taxon>Tracheophyta</taxon>
        <taxon>Spermatophyta</taxon>
        <taxon>Magnoliopsida</taxon>
        <taxon>Liliopsida</taxon>
        <taxon>Poales</taxon>
        <taxon>Poaceae</taxon>
        <taxon>PACMAD clade</taxon>
        <taxon>Panicoideae</taxon>
        <taxon>Andropogonodae</taxon>
        <taxon>Andropogoneae</taxon>
        <taxon>Tripsacinae</taxon>
        <taxon>Zea</taxon>
    </lineage>
</organism>
<proteinExistence type="predicted"/>
<dbReference type="SMR" id="A0A1D6IX45"/>
<sequence>MEKTKYELARDETVKHVQQVFKSLGIHVLAQTVRDVISPKKKEGRGKAIDSDNDYDPCSDIENQSDTDDDYDDDLNNEVNTEATQMVPGTRPHQKKQKAGTMPAASHQPPRTLVRLTRQSAAMPSPRGRPPPKPRHPLPPKTTSKATPKRNAISSSTQQQVQASTITTETTETTNLVSFPPKMTRSTQAMSSPVPNTMPRPTRYTRTSGTMCTPGGHTMHSPPRFTRASAAMSSPGANPHHSPPRFTRASAAMSSPSANPHHSTPAAIAIVSQKPTPTTSVNKTVPTDNSPGAHSFRQSNAIIESAEQFDGATSEGNPNEGEPVGDFVPALPGMKRSEVPFQAAKLASETGVALRDNLPIYKSWKLYDNVVGQAEVRKVLDKVVSRLDVDVKNEGPSKDACTDIIKRGGRQTRYNLKRKYFDESLTKEQLLAMQPPPKMKKEDWTGLVEYWCDPKNQRTKYNNMEPEVVDFFGECMNSPRNGRTPLANEIYEQMVAEKERELEEGEAQKSPSKIVADSLSQISRSSTFLPNIGVPTTSKTGQSTSLAAQACMQAQFEEKLQDESEEAARKQEELQAQLQAQQAALEENQSLLRQTQEEVKGMHTKFEETNALLRAVLKLQKD</sequence>
<feature type="compositionally biased region" description="Basic and acidic residues" evidence="2">
    <location>
        <begin position="37"/>
        <end position="50"/>
    </location>
</feature>
<feature type="compositionally biased region" description="Polar residues" evidence="2">
    <location>
        <begin position="273"/>
        <end position="294"/>
    </location>
</feature>
<feature type="coiled-coil region" evidence="1">
    <location>
        <begin position="553"/>
        <end position="598"/>
    </location>
</feature>
<dbReference type="PaxDb" id="4577-GRMZM2G350919_P01"/>
<evidence type="ECO:0000313" key="3">
    <source>
        <dbReference type="EMBL" id="AQK40491.1"/>
    </source>
</evidence>
<name>A0A1D6IX45_MAIZE</name>